<evidence type="ECO:0000256" key="1">
    <source>
        <dbReference type="ARBA" id="ARBA00022803"/>
    </source>
</evidence>
<dbReference type="EMBL" id="BFEA01000162">
    <property type="protein sequence ID" value="GBG72284.1"/>
    <property type="molecule type" value="Genomic_DNA"/>
</dbReference>
<feature type="transmembrane region" description="Helical" evidence="5">
    <location>
        <begin position="63"/>
        <end position="83"/>
    </location>
</feature>
<feature type="region of interest" description="Disordered" evidence="4">
    <location>
        <begin position="300"/>
        <end position="322"/>
    </location>
</feature>
<dbReference type="OrthoDB" id="3647at2759"/>
<feature type="repeat" description="TPR" evidence="3">
    <location>
        <begin position="480"/>
        <end position="513"/>
    </location>
</feature>
<dbReference type="Gramene" id="GBG72284">
    <property type="protein sequence ID" value="GBG72284"/>
    <property type="gene ID" value="CBR_g11212"/>
</dbReference>
<protein>
    <submittedName>
        <fullName evidence="6">Uncharacterized protein</fullName>
    </submittedName>
</protein>
<keyword evidence="5" id="KW-1133">Transmembrane helix</keyword>
<keyword evidence="5" id="KW-0472">Membrane</keyword>
<dbReference type="Pfam" id="PF13432">
    <property type="entry name" value="TPR_16"/>
    <property type="match status" value="2"/>
</dbReference>
<feature type="compositionally biased region" description="Basic and acidic residues" evidence="4">
    <location>
        <begin position="121"/>
        <end position="133"/>
    </location>
</feature>
<feature type="region of interest" description="Disordered" evidence="4">
    <location>
        <begin position="237"/>
        <end position="270"/>
    </location>
</feature>
<name>A0A388KQF4_CHABU</name>
<dbReference type="InterPro" id="IPR011990">
    <property type="entry name" value="TPR-like_helical_dom_sf"/>
</dbReference>
<evidence type="ECO:0000313" key="7">
    <source>
        <dbReference type="Proteomes" id="UP000265515"/>
    </source>
</evidence>
<comment type="caution">
    <text evidence="6">The sequence shown here is derived from an EMBL/GenBank/DDBJ whole genome shotgun (WGS) entry which is preliminary data.</text>
</comment>
<reference evidence="6 7" key="1">
    <citation type="journal article" date="2018" name="Cell">
        <title>The Chara Genome: Secondary Complexity and Implications for Plant Terrestrialization.</title>
        <authorList>
            <person name="Nishiyama T."/>
            <person name="Sakayama H."/>
            <person name="Vries J.D."/>
            <person name="Buschmann H."/>
            <person name="Saint-Marcoux D."/>
            <person name="Ullrich K.K."/>
            <person name="Haas F.B."/>
            <person name="Vanderstraeten L."/>
            <person name="Becker D."/>
            <person name="Lang D."/>
            <person name="Vosolsobe S."/>
            <person name="Rombauts S."/>
            <person name="Wilhelmsson P.K.I."/>
            <person name="Janitza P."/>
            <person name="Kern R."/>
            <person name="Heyl A."/>
            <person name="Rumpler F."/>
            <person name="Villalobos L.I.A.C."/>
            <person name="Clay J.M."/>
            <person name="Skokan R."/>
            <person name="Toyoda A."/>
            <person name="Suzuki Y."/>
            <person name="Kagoshima H."/>
            <person name="Schijlen E."/>
            <person name="Tajeshwar N."/>
            <person name="Catarino B."/>
            <person name="Hetherington A.J."/>
            <person name="Saltykova A."/>
            <person name="Bonnot C."/>
            <person name="Breuninger H."/>
            <person name="Symeonidi A."/>
            <person name="Radhakrishnan G.V."/>
            <person name="Van Nieuwerburgh F."/>
            <person name="Deforce D."/>
            <person name="Chang C."/>
            <person name="Karol K.G."/>
            <person name="Hedrich R."/>
            <person name="Ulvskov P."/>
            <person name="Glockner G."/>
            <person name="Delwiche C.F."/>
            <person name="Petrasek J."/>
            <person name="Van de Peer Y."/>
            <person name="Friml J."/>
            <person name="Beilby M."/>
            <person name="Dolan L."/>
            <person name="Kohara Y."/>
            <person name="Sugano S."/>
            <person name="Fujiyama A."/>
            <person name="Delaux P.-M."/>
            <person name="Quint M."/>
            <person name="TheiBen G."/>
            <person name="Hagemann M."/>
            <person name="Harholt J."/>
            <person name="Dunand C."/>
            <person name="Zachgo S."/>
            <person name="Langdale J."/>
            <person name="Maumus F."/>
            <person name="Straeten D.V.D."/>
            <person name="Gould S.B."/>
            <person name="Rensing S.A."/>
        </authorList>
    </citation>
    <scope>NUCLEOTIDE SEQUENCE [LARGE SCALE GENOMIC DNA]</scope>
    <source>
        <strain evidence="6 7">S276</strain>
    </source>
</reference>
<accession>A0A388KQF4</accession>
<comment type="similarity">
    <text evidence="2">Belongs to the APC3/CDC27 family.</text>
</comment>
<feature type="region of interest" description="Disordered" evidence="4">
    <location>
        <begin position="105"/>
        <end position="138"/>
    </location>
</feature>
<keyword evidence="7" id="KW-1185">Reference proteome</keyword>
<dbReference type="AlphaFoldDB" id="A0A388KQF4"/>
<dbReference type="STRING" id="69332.A0A388KQF4"/>
<evidence type="ECO:0000256" key="4">
    <source>
        <dbReference type="SAM" id="MobiDB-lite"/>
    </source>
</evidence>
<dbReference type="InterPro" id="IPR019734">
    <property type="entry name" value="TPR_rpt"/>
</dbReference>
<dbReference type="SMART" id="SM00028">
    <property type="entry name" value="TPR"/>
    <property type="match status" value="4"/>
</dbReference>
<feature type="compositionally biased region" description="Gly residues" evidence="4">
    <location>
        <begin position="306"/>
        <end position="316"/>
    </location>
</feature>
<evidence type="ECO:0000313" key="6">
    <source>
        <dbReference type="EMBL" id="GBG72284.1"/>
    </source>
</evidence>
<feature type="repeat" description="TPR" evidence="3">
    <location>
        <begin position="379"/>
        <end position="412"/>
    </location>
</feature>
<feature type="region of interest" description="Disordered" evidence="4">
    <location>
        <begin position="26"/>
        <end position="56"/>
    </location>
</feature>
<dbReference type="Gene3D" id="1.25.40.10">
    <property type="entry name" value="Tetratricopeptide repeat domain"/>
    <property type="match status" value="1"/>
</dbReference>
<dbReference type="PROSITE" id="PS50005">
    <property type="entry name" value="TPR"/>
    <property type="match status" value="3"/>
</dbReference>
<keyword evidence="5" id="KW-0812">Transmembrane</keyword>
<feature type="compositionally biased region" description="Low complexity" evidence="4">
    <location>
        <begin position="580"/>
        <end position="590"/>
    </location>
</feature>
<feature type="region of interest" description="Disordered" evidence="4">
    <location>
        <begin position="570"/>
        <end position="590"/>
    </location>
</feature>
<feature type="compositionally biased region" description="Gly residues" evidence="4">
    <location>
        <begin position="242"/>
        <end position="251"/>
    </location>
</feature>
<proteinExistence type="inferred from homology"/>
<gene>
    <name evidence="6" type="ORF">CBR_g11212</name>
</gene>
<dbReference type="SUPFAM" id="SSF48452">
    <property type="entry name" value="TPR-like"/>
    <property type="match status" value="1"/>
</dbReference>
<dbReference type="Proteomes" id="UP000265515">
    <property type="component" value="Unassembled WGS sequence"/>
</dbReference>
<feature type="repeat" description="TPR" evidence="3">
    <location>
        <begin position="413"/>
        <end position="446"/>
    </location>
</feature>
<keyword evidence="1 3" id="KW-0802">TPR repeat</keyword>
<evidence type="ECO:0000256" key="5">
    <source>
        <dbReference type="SAM" id="Phobius"/>
    </source>
</evidence>
<evidence type="ECO:0000256" key="2">
    <source>
        <dbReference type="ARBA" id="ARBA00038210"/>
    </source>
</evidence>
<organism evidence="6 7">
    <name type="scientific">Chara braunii</name>
    <name type="common">Braun's stonewort</name>
    <dbReference type="NCBI Taxonomy" id="69332"/>
    <lineage>
        <taxon>Eukaryota</taxon>
        <taxon>Viridiplantae</taxon>
        <taxon>Streptophyta</taxon>
        <taxon>Charophyceae</taxon>
        <taxon>Charales</taxon>
        <taxon>Characeae</taxon>
        <taxon>Chara</taxon>
    </lineage>
</organism>
<evidence type="ECO:0000256" key="3">
    <source>
        <dbReference type="PROSITE-ProRule" id="PRU00339"/>
    </source>
</evidence>
<sequence length="610" mass="64752">MISGSFIRGRGELVDRVGRAKRRARSCASGVSPTWGRGGGGGGWTKRCSAEDPKSDRARKATITFRLIALLVLLLMPVVGPAGGASHWKVNVETGMIEKVQVVRDPSGATGGGGAAVAAADGDKKKAPPDGGDKQQQACQGGLQGAAAVGSRRPSTRHNRVGVIRELGRPYKFEDGRLGSLQLHRVEENEGNLGSAAYSPGWIPSSGGVGPGGAVDDGMFVVSEKATMAIFAHVAASDRSGDGGGGGGGSSKGWWWRSSFGGGQNDPQASRNEEMEMGAMLVHGLQETAVSSVGGIGEEEVVGGNTRLGGGGGGGSDDQRSPGRCDCACRRSGCSGSDDSSNAKARHGGALIASGAEPECPMYSEEEISLEGGPVEGRTKPEHELGDLFARYGGVEAALEVLQRAAEVNPSDPRVWNELGNAHRARGNADRAVESFSKALQIRKHPNIYLNLGGVHYLAGDLHQAERMFREGLKLNSDHWMLHFSLANTLLSRGMKEEALKSFEETLRLTPDLQSAQLKVHALQMQVQEGWWPEPSVWAMFGSFCIFCILVQRMIQFCVVGRGGAASSVGESKGITKADQQQQQQQQQQNPYQYQLQQQLVGKKKKLKCP</sequence>
<dbReference type="PANTHER" id="PTHR12558:SF13">
    <property type="entry name" value="CELL DIVISION CYCLE PROTEIN 27 HOMOLOG"/>
    <property type="match status" value="1"/>
</dbReference>
<dbReference type="PANTHER" id="PTHR12558">
    <property type="entry name" value="CELL DIVISION CYCLE 16,23,27"/>
    <property type="match status" value="1"/>
</dbReference>